<organism evidence="1 2">
    <name type="scientific">Martelella alba</name>
    <dbReference type="NCBI Taxonomy" id="2590451"/>
    <lineage>
        <taxon>Bacteria</taxon>
        <taxon>Pseudomonadati</taxon>
        <taxon>Pseudomonadota</taxon>
        <taxon>Alphaproteobacteria</taxon>
        <taxon>Hyphomicrobiales</taxon>
        <taxon>Aurantimonadaceae</taxon>
        <taxon>Martelella</taxon>
    </lineage>
</organism>
<reference evidence="1 2" key="1">
    <citation type="submission" date="2019-04" db="EMBL/GenBank/DDBJ databases">
        <authorList>
            <person name="Li M."/>
            <person name="Gao C."/>
        </authorList>
    </citation>
    <scope>NUCLEOTIDE SEQUENCE [LARGE SCALE GENOMIC DNA]</scope>
    <source>
        <strain evidence="1 2">BGMRC 2031</strain>
    </source>
</reference>
<dbReference type="EMBL" id="SZPQ01000034">
    <property type="protein sequence ID" value="TKI04023.1"/>
    <property type="molecule type" value="Genomic_DNA"/>
</dbReference>
<gene>
    <name evidence="1" type="ORF">FCN80_19520</name>
</gene>
<accession>A0ABY2SHU5</accession>
<dbReference type="RefSeq" id="WP_136991928.1">
    <property type="nucleotide sequence ID" value="NZ_SZPQ01000034.1"/>
</dbReference>
<keyword evidence="2" id="KW-1185">Reference proteome</keyword>
<dbReference type="InterPro" id="IPR011330">
    <property type="entry name" value="Glyco_hydro/deAcase_b/a-brl"/>
</dbReference>
<name>A0ABY2SHU5_9HYPH</name>
<dbReference type="Proteomes" id="UP000305202">
    <property type="component" value="Unassembled WGS sequence"/>
</dbReference>
<sequence>MKQPAFIITIDTEGDNLWRNHEQILTQNALFLPRFQMLCEKFGFKPVYLTNYEMACDPAYVDFAKEVINRGQGEVGMHLHAWNSPPLSDLTGDDWRHKPYLIDYPEKVIRDKVAFQTGLLEDTFQIKMRSHRAGRWAMNEFYAKVLIEHGYQVDCSVTPRVDWRSSPGAPQGRGGTDYTRFPDQAYFIDPDNIANAGRSLLLEVPMSILYKHPVWLNGVKRIYDVIRGKRRSPSVHWLRPRGGNVAQMRQVAETMLAGGADYVEFMLHSSELMPGGSPTFTDAAAIERLYADLEQLFVWMKTRAVGMTLAEYYQGKIT</sequence>
<dbReference type="Gene3D" id="3.20.20.370">
    <property type="entry name" value="Glycoside hydrolase/deacetylase"/>
    <property type="match status" value="1"/>
</dbReference>
<evidence type="ECO:0000313" key="1">
    <source>
        <dbReference type="EMBL" id="TKI04023.1"/>
    </source>
</evidence>
<comment type="caution">
    <text evidence="1">The sequence shown here is derived from an EMBL/GenBank/DDBJ whole genome shotgun (WGS) entry which is preliminary data.</text>
</comment>
<proteinExistence type="predicted"/>
<evidence type="ECO:0000313" key="2">
    <source>
        <dbReference type="Proteomes" id="UP000305202"/>
    </source>
</evidence>
<dbReference type="SUPFAM" id="SSF88713">
    <property type="entry name" value="Glycoside hydrolase/deacetylase"/>
    <property type="match status" value="1"/>
</dbReference>
<protein>
    <submittedName>
        <fullName evidence="1">Deacetylase</fullName>
    </submittedName>
</protein>